<gene>
    <name evidence="2" type="ORF">NQV15_15465</name>
</gene>
<name>A0ABY5M898_9ACTN</name>
<proteinExistence type="predicted"/>
<organism evidence="2 3">
    <name type="scientific">Aeromicrobium wangtongii</name>
    <dbReference type="NCBI Taxonomy" id="2969247"/>
    <lineage>
        <taxon>Bacteria</taxon>
        <taxon>Bacillati</taxon>
        <taxon>Actinomycetota</taxon>
        <taxon>Actinomycetes</taxon>
        <taxon>Propionibacteriales</taxon>
        <taxon>Nocardioidaceae</taxon>
        <taxon>Aeromicrobium</taxon>
    </lineage>
</organism>
<keyword evidence="1" id="KW-0812">Transmembrane</keyword>
<feature type="transmembrane region" description="Helical" evidence="1">
    <location>
        <begin position="9"/>
        <end position="29"/>
    </location>
</feature>
<dbReference type="EMBL" id="CP102173">
    <property type="protein sequence ID" value="UUP13233.1"/>
    <property type="molecule type" value="Genomic_DNA"/>
</dbReference>
<keyword evidence="3" id="KW-1185">Reference proteome</keyword>
<feature type="transmembrane region" description="Helical" evidence="1">
    <location>
        <begin position="35"/>
        <end position="53"/>
    </location>
</feature>
<keyword evidence="1" id="KW-0472">Membrane</keyword>
<sequence>MLKIDSRTAVLVTLVGFAVTLTGLAFLLVSAWIQGVVITLLGLAVITFGYRSVAE</sequence>
<dbReference type="RefSeq" id="WP_232400541.1">
    <property type="nucleotide sequence ID" value="NZ_CP102173.1"/>
</dbReference>
<protein>
    <submittedName>
        <fullName evidence="2">Uncharacterized protein</fullName>
    </submittedName>
</protein>
<keyword evidence="1" id="KW-1133">Transmembrane helix</keyword>
<dbReference type="Proteomes" id="UP001316184">
    <property type="component" value="Chromosome"/>
</dbReference>
<evidence type="ECO:0000313" key="3">
    <source>
        <dbReference type="Proteomes" id="UP001316184"/>
    </source>
</evidence>
<evidence type="ECO:0000313" key="2">
    <source>
        <dbReference type="EMBL" id="UUP13233.1"/>
    </source>
</evidence>
<accession>A0ABY5M898</accession>
<reference evidence="2 3" key="1">
    <citation type="submission" date="2022-08" db="EMBL/GenBank/DDBJ databases">
        <title>novel species in genus Aeromicrobium.</title>
        <authorList>
            <person name="Ye L."/>
        </authorList>
    </citation>
    <scope>NUCLEOTIDE SEQUENCE [LARGE SCALE GENOMIC DNA]</scope>
    <source>
        <strain evidence="3">zg-Y1379</strain>
    </source>
</reference>
<evidence type="ECO:0000256" key="1">
    <source>
        <dbReference type="SAM" id="Phobius"/>
    </source>
</evidence>